<evidence type="ECO:0000313" key="7">
    <source>
        <dbReference type="EMBL" id="MFC7315839.1"/>
    </source>
</evidence>
<accession>A0ABD6A5F9</accession>
<dbReference type="InterPro" id="IPR027410">
    <property type="entry name" value="TCP-1-like_intermed_sf"/>
</dbReference>
<gene>
    <name evidence="7" type="primary">thsA</name>
    <name evidence="7" type="ORF">ACFQPE_03390</name>
</gene>
<dbReference type="GO" id="GO:0005524">
    <property type="term" value="F:ATP binding"/>
    <property type="evidence" value="ECO:0007669"/>
    <property type="project" value="UniProtKB-KW"/>
</dbReference>
<dbReference type="RefSeq" id="WP_276305240.1">
    <property type="nucleotide sequence ID" value="NZ_CP119992.1"/>
</dbReference>
<dbReference type="PANTHER" id="PTHR11353">
    <property type="entry name" value="CHAPERONIN"/>
    <property type="match status" value="1"/>
</dbReference>
<dbReference type="InterPro" id="IPR002423">
    <property type="entry name" value="Cpn60/GroEL/TCP-1"/>
</dbReference>
<dbReference type="InterPro" id="IPR054827">
    <property type="entry name" value="thermosome_alpha"/>
</dbReference>
<protein>
    <submittedName>
        <fullName evidence="7">Thermosome subunit alpha</fullName>
    </submittedName>
</protein>
<keyword evidence="8" id="KW-1185">Reference proteome</keyword>
<keyword evidence="3 5" id="KW-0067">ATP-binding</keyword>
<dbReference type="Gene3D" id="3.30.260.10">
    <property type="entry name" value="TCP-1-like chaperonin intermediate domain"/>
    <property type="match status" value="1"/>
</dbReference>
<evidence type="ECO:0000256" key="1">
    <source>
        <dbReference type="ARBA" id="ARBA00008020"/>
    </source>
</evidence>
<dbReference type="PROSITE" id="PS00750">
    <property type="entry name" value="TCP1_1"/>
    <property type="match status" value="1"/>
</dbReference>
<dbReference type="NCBIfam" id="NF041082">
    <property type="entry name" value="thermosome_alpha"/>
    <property type="match status" value="1"/>
</dbReference>
<dbReference type="EMBL" id="JBHTBF010000001">
    <property type="protein sequence ID" value="MFC7315839.1"/>
    <property type="molecule type" value="Genomic_DNA"/>
</dbReference>
<dbReference type="AlphaFoldDB" id="A0ABD6A5F9"/>
<dbReference type="SUPFAM" id="SSF54849">
    <property type="entry name" value="GroEL-intermediate domain like"/>
    <property type="match status" value="1"/>
</dbReference>
<evidence type="ECO:0000256" key="3">
    <source>
        <dbReference type="ARBA" id="ARBA00022840"/>
    </source>
</evidence>
<organism evidence="7 8">
    <name type="scientific">Halomarina halobia</name>
    <dbReference type="NCBI Taxonomy" id="3033386"/>
    <lineage>
        <taxon>Archaea</taxon>
        <taxon>Methanobacteriati</taxon>
        <taxon>Methanobacteriota</taxon>
        <taxon>Stenosarchaea group</taxon>
        <taxon>Halobacteria</taxon>
        <taxon>Halobacteriales</taxon>
        <taxon>Natronomonadaceae</taxon>
        <taxon>Halomarina</taxon>
    </lineage>
</organism>
<comment type="caution">
    <text evidence="7">The sequence shown here is derived from an EMBL/GenBank/DDBJ whole genome shotgun (WGS) entry which is preliminary data.</text>
</comment>
<reference evidence="7 8" key="1">
    <citation type="journal article" date="2019" name="Int. J. Syst. Evol. Microbiol.">
        <title>The Global Catalogue of Microorganisms (GCM) 10K type strain sequencing project: providing services to taxonomists for standard genome sequencing and annotation.</title>
        <authorList>
            <consortium name="The Broad Institute Genomics Platform"/>
            <consortium name="The Broad Institute Genome Sequencing Center for Infectious Disease"/>
            <person name="Wu L."/>
            <person name="Ma J."/>
        </authorList>
    </citation>
    <scope>NUCLEOTIDE SEQUENCE [LARGE SCALE GENOMIC DNA]</scope>
    <source>
        <strain evidence="7 8">PSR21</strain>
    </source>
</reference>
<dbReference type="SUPFAM" id="SSF52029">
    <property type="entry name" value="GroEL apical domain-like"/>
    <property type="match status" value="1"/>
</dbReference>
<proteinExistence type="inferred from homology"/>
<dbReference type="InterPro" id="IPR017998">
    <property type="entry name" value="Chaperone_TCP-1"/>
</dbReference>
<dbReference type="NCBIfam" id="NF041083">
    <property type="entry name" value="thermosome_beta"/>
    <property type="match status" value="1"/>
</dbReference>
<evidence type="ECO:0000313" key="8">
    <source>
        <dbReference type="Proteomes" id="UP001596547"/>
    </source>
</evidence>
<dbReference type="InterPro" id="IPR002194">
    <property type="entry name" value="Chaperonin_TCP-1_CS"/>
</dbReference>
<keyword evidence="2 5" id="KW-0547">Nucleotide-binding</keyword>
<feature type="compositionally biased region" description="Basic and acidic residues" evidence="6">
    <location>
        <begin position="530"/>
        <end position="548"/>
    </location>
</feature>
<evidence type="ECO:0000256" key="2">
    <source>
        <dbReference type="ARBA" id="ARBA00022741"/>
    </source>
</evidence>
<dbReference type="PRINTS" id="PR00304">
    <property type="entry name" value="TCOMPLEXTCP1"/>
</dbReference>
<evidence type="ECO:0000256" key="4">
    <source>
        <dbReference type="ARBA" id="ARBA00023186"/>
    </source>
</evidence>
<dbReference type="Gene3D" id="3.50.7.10">
    <property type="entry name" value="GroEL"/>
    <property type="match status" value="1"/>
</dbReference>
<dbReference type="Gene3D" id="1.10.560.10">
    <property type="entry name" value="GroEL-like equatorial domain"/>
    <property type="match status" value="1"/>
</dbReference>
<feature type="region of interest" description="Disordered" evidence="6">
    <location>
        <begin position="530"/>
        <end position="561"/>
    </location>
</feature>
<keyword evidence="4 5" id="KW-0143">Chaperone</keyword>
<dbReference type="InterPro" id="IPR027413">
    <property type="entry name" value="GROEL-like_equatorial_sf"/>
</dbReference>
<dbReference type="SUPFAM" id="SSF48592">
    <property type="entry name" value="GroEL equatorial domain-like"/>
    <property type="match status" value="1"/>
</dbReference>
<dbReference type="Pfam" id="PF00118">
    <property type="entry name" value="Cpn60_TCP1"/>
    <property type="match status" value="1"/>
</dbReference>
<evidence type="ECO:0000256" key="5">
    <source>
        <dbReference type="RuleBase" id="RU004187"/>
    </source>
</evidence>
<name>A0ABD6A5F9_9EURY</name>
<dbReference type="Proteomes" id="UP001596547">
    <property type="component" value="Unassembled WGS sequence"/>
</dbReference>
<comment type="similarity">
    <text evidence="1 5">Belongs to the TCP-1 chaperonin family.</text>
</comment>
<evidence type="ECO:0000256" key="6">
    <source>
        <dbReference type="SAM" id="MobiDB-lite"/>
    </source>
</evidence>
<dbReference type="InterPro" id="IPR053374">
    <property type="entry name" value="TCP-1_chaperonin"/>
</dbReference>
<dbReference type="InterPro" id="IPR027409">
    <property type="entry name" value="GroEL-like_apical_dom_sf"/>
</dbReference>
<dbReference type="GeneID" id="79314816"/>
<sequence>MPHEGTRWARQLRSGGLDRTTGRDARRANIAAGRALAATLRTTLGPAGRDKLLVGTDGLAVVTNDGASILDRMEIEHPAASLLYDVASKQAEQVGDGTTTAVLLAGALLDEAEDLFELGLRPGTITAGYHRACDRALETLPTLTLGGEPTDRETLVAVARTSITGKWSEPEATHIAELAADAVLAVRDDRRVDRHRITLQGVPGGSPGDTELVDGLVIDMEESSATADEAIHLPRRFADARVALVDAPLGVRKASATRAVTVEDADGLDAVTAHEESQLREQIERIADAGTDAVFCQQAVDDVLRSRLVRRGILAVERTRRDEMHKLARATGGTLVADIEELARDNLGRAGVVERRRLAGRGLTIVRGNAESEQVSLLLRGGTQHAIDETRRVVRNCLTVVTLALLYDDLLPGGGATEVALAADLRDFAVGLDSREQLAVEAAARALEAVPRTLAENAGLSPIDVLADLRARHDGGDATVGIYAADGSIADIAARGVVEPLAVKRRAIAGATEAANVLLRVDDVVAARGGDARGHDHDHDHGIGDDHGRHRHGSYPWAIGH</sequence>